<evidence type="ECO:0000313" key="4">
    <source>
        <dbReference type="EMBL" id="RBQ17234.1"/>
    </source>
</evidence>
<reference evidence="4 5" key="1">
    <citation type="submission" date="2018-06" db="EMBL/GenBank/DDBJ databases">
        <title>Sphaerisporangium craniellae sp. nov., isolated from a marine sponge in the South China Sea.</title>
        <authorList>
            <person name="Li L."/>
        </authorList>
    </citation>
    <scope>NUCLEOTIDE SEQUENCE [LARGE SCALE GENOMIC DNA]</scope>
    <source>
        <strain evidence="4 5">LHW63015</strain>
    </source>
</reference>
<dbReference type="Proteomes" id="UP000253303">
    <property type="component" value="Unassembled WGS sequence"/>
</dbReference>
<accession>A0A366LV90</accession>
<name>A0A366LV90_9ACTN</name>
<protein>
    <submittedName>
        <fullName evidence="4">Pilus assembly protein</fullName>
    </submittedName>
</protein>
<evidence type="ECO:0000256" key="2">
    <source>
        <dbReference type="SAM" id="Phobius"/>
    </source>
</evidence>
<evidence type="ECO:0000259" key="3">
    <source>
        <dbReference type="Pfam" id="PF07811"/>
    </source>
</evidence>
<keyword evidence="2" id="KW-0812">Transmembrane</keyword>
<dbReference type="AlphaFoldDB" id="A0A366LV90"/>
<keyword evidence="2" id="KW-1133">Transmembrane helix</keyword>
<comment type="caution">
    <text evidence="4">The sequence shown here is derived from an EMBL/GenBank/DDBJ whole genome shotgun (WGS) entry which is preliminary data.</text>
</comment>
<keyword evidence="2" id="KW-0472">Membrane</keyword>
<evidence type="ECO:0000256" key="1">
    <source>
        <dbReference type="SAM" id="MobiDB-lite"/>
    </source>
</evidence>
<dbReference type="InterPro" id="IPR012495">
    <property type="entry name" value="TadE-like_dom"/>
</dbReference>
<sequence>MTLPARATRRGEGERGSASLQYVVLLPTLLTLIYLGTHAALWYLSRHAALASAQEGVRAARAYNAPAGAGEQAARRYAASFSSGLLTDVTVSVTRTSAGQAEGGGTVEVQVSGRGLSLVPGLDTTVRQTARGPMEYPSAPDIRSGTGAAAQAGSPATSSTSPPMVDAGLHARAGAP</sequence>
<feature type="region of interest" description="Disordered" evidence="1">
    <location>
        <begin position="129"/>
        <end position="176"/>
    </location>
</feature>
<gene>
    <name evidence="4" type="ORF">DP939_25135</name>
</gene>
<proteinExistence type="predicted"/>
<feature type="domain" description="TadE-like" evidence="3">
    <location>
        <begin position="16"/>
        <end position="58"/>
    </location>
</feature>
<feature type="transmembrane region" description="Helical" evidence="2">
    <location>
        <begin position="20"/>
        <end position="44"/>
    </location>
</feature>
<keyword evidence="5" id="KW-1185">Reference proteome</keyword>
<evidence type="ECO:0000313" key="5">
    <source>
        <dbReference type="Proteomes" id="UP000253303"/>
    </source>
</evidence>
<dbReference type="Pfam" id="PF07811">
    <property type="entry name" value="TadE"/>
    <property type="match status" value="1"/>
</dbReference>
<dbReference type="EMBL" id="QMEY01000012">
    <property type="protein sequence ID" value="RBQ17234.1"/>
    <property type="molecule type" value="Genomic_DNA"/>
</dbReference>
<feature type="compositionally biased region" description="Low complexity" evidence="1">
    <location>
        <begin position="144"/>
        <end position="163"/>
    </location>
</feature>
<organism evidence="4 5">
    <name type="scientific">Spongiactinospora rosea</name>
    <dbReference type="NCBI Taxonomy" id="2248750"/>
    <lineage>
        <taxon>Bacteria</taxon>
        <taxon>Bacillati</taxon>
        <taxon>Actinomycetota</taxon>
        <taxon>Actinomycetes</taxon>
        <taxon>Streptosporangiales</taxon>
        <taxon>Streptosporangiaceae</taxon>
        <taxon>Spongiactinospora</taxon>
    </lineage>
</organism>